<organism evidence="1">
    <name type="scientific">marine sediment metagenome</name>
    <dbReference type="NCBI Taxonomy" id="412755"/>
    <lineage>
        <taxon>unclassified sequences</taxon>
        <taxon>metagenomes</taxon>
        <taxon>ecological metagenomes</taxon>
    </lineage>
</organism>
<reference evidence="1" key="1">
    <citation type="journal article" date="2015" name="Nature">
        <title>Complex archaea that bridge the gap between prokaryotes and eukaryotes.</title>
        <authorList>
            <person name="Spang A."/>
            <person name="Saw J.H."/>
            <person name="Jorgensen S.L."/>
            <person name="Zaremba-Niedzwiedzka K."/>
            <person name="Martijn J."/>
            <person name="Lind A.E."/>
            <person name="van Eijk R."/>
            <person name="Schleper C."/>
            <person name="Guy L."/>
            <person name="Ettema T.J."/>
        </authorList>
    </citation>
    <scope>NUCLEOTIDE SEQUENCE</scope>
</reference>
<gene>
    <name evidence="1" type="ORF">LCGC14_1034020</name>
</gene>
<feature type="non-terminal residue" evidence="1">
    <location>
        <position position="26"/>
    </location>
</feature>
<evidence type="ECO:0000313" key="1">
    <source>
        <dbReference type="EMBL" id="KKN10699.1"/>
    </source>
</evidence>
<sequence>MTTIKSYLRHLFKNKLYTLVTVIGFA</sequence>
<comment type="caution">
    <text evidence="1">The sequence shown here is derived from an EMBL/GenBank/DDBJ whole genome shotgun (WGS) entry which is preliminary data.</text>
</comment>
<name>A0A0F9MYC9_9ZZZZ</name>
<protein>
    <submittedName>
        <fullName evidence="1">Uncharacterized protein</fullName>
    </submittedName>
</protein>
<accession>A0A0F9MYC9</accession>
<dbReference type="AlphaFoldDB" id="A0A0F9MYC9"/>
<proteinExistence type="predicted"/>
<dbReference type="EMBL" id="LAZR01004217">
    <property type="protein sequence ID" value="KKN10699.1"/>
    <property type="molecule type" value="Genomic_DNA"/>
</dbReference>